<keyword evidence="6" id="KW-0472">Membrane</keyword>
<dbReference type="Gene3D" id="1.10.630.10">
    <property type="entry name" value="Cytochrome P450"/>
    <property type="match status" value="1"/>
</dbReference>
<dbReference type="PANTHER" id="PTHR24305">
    <property type="entry name" value="CYTOCHROME P450"/>
    <property type="match status" value="1"/>
</dbReference>
<keyword evidence="5" id="KW-0349">Heme</keyword>
<dbReference type="PRINTS" id="PR00463">
    <property type="entry name" value="EP450I"/>
</dbReference>
<gene>
    <name evidence="7" type="ORF">M421DRAFT_416876</name>
</gene>
<dbReference type="PANTHER" id="PTHR24305:SF232">
    <property type="entry name" value="P450, PUTATIVE (EUROFUNG)-RELATED"/>
    <property type="match status" value="1"/>
</dbReference>
<dbReference type="GO" id="GO:0005506">
    <property type="term" value="F:iron ion binding"/>
    <property type="evidence" value="ECO:0007669"/>
    <property type="project" value="InterPro"/>
</dbReference>
<evidence type="ECO:0000313" key="7">
    <source>
        <dbReference type="EMBL" id="KAF1932149.1"/>
    </source>
</evidence>
<dbReference type="SUPFAM" id="SSF48264">
    <property type="entry name" value="Cytochrome P450"/>
    <property type="match status" value="1"/>
</dbReference>
<organism evidence="7 8">
    <name type="scientific">Didymella exigua CBS 183.55</name>
    <dbReference type="NCBI Taxonomy" id="1150837"/>
    <lineage>
        <taxon>Eukaryota</taxon>
        <taxon>Fungi</taxon>
        <taxon>Dikarya</taxon>
        <taxon>Ascomycota</taxon>
        <taxon>Pezizomycotina</taxon>
        <taxon>Dothideomycetes</taxon>
        <taxon>Pleosporomycetidae</taxon>
        <taxon>Pleosporales</taxon>
        <taxon>Pleosporineae</taxon>
        <taxon>Didymellaceae</taxon>
        <taxon>Didymella</taxon>
    </lineage>
</organism>
<dbReference type="GeneID" id="54348907"/>
<keyword evidence="8" id="KW-1185">Reference proteome</keyword>
<dbReference type="GO" id="GO:0004497">
    <property type="term" value="F:monooxygenase activity"/>
    <property type="evidence" value="ECO:0007669"/>
    <property type="project" value="InterPro"/>
</dbReference>
<dbReference type="InterPro" id="IPR036396">
    <property type="entry name" value="Cyt_P450_sf"/>
</dbReference>
<dbReference type="EMBL" id="ML978959">
    <property type="protein sequence ID" value="KAF1932149.1"/>
    <property type="molecule type" value="Genomic_DNA"/>
</dbReference>
<name>A0A6A5RX74_9PLEO</name>
<dbReference type="AlphaFoldDB" id="A0A6A5RX74"/>
<evidence type="ECO:0000256" key="1">
    <source>
        <dbReference type="ARBA" id="ARBA00001971"/>
    </source>
</evidence>
<dbReference type="InterPro" id="IPR002401">
    <property type="entry name" value="Cyt_P450_E_grp-I"/>
</dbReference>
<dbReference type="PRINTS" id="PR00385">
    <property type="entry name" value="P450"/>
</dbReference>
<keyword evidence="3 5" id="KW-0479">Metal-binding</keyword>
<dbReference type="OrthoDB" id="10029320at2759"/>
<protein>
    <submittedName>
        <fullName evidence="7">Cytochrome P450</fullName>
    </submittedName>
</protein>
<evidence type="ECO:0000256" key="4">
    <source>
        <dbReference type="ARBA" id="ARBA00023004"/>
    </source>
</evidence>
<dbReference type="GO" id="GO:0016705">
    <property type="term" value="F:oxidoreductase activity, acting on paired donors, with incorporation or reduction of molecular oxygen"/>
    <property type="evidence" value="ECO:0007669"/>
    <property type="project" value="InterPro"/>
</dbReference>
<evidence type="ECO:0000313" key="8">
    <source>
        <dbReference type="Proteomes" id="UP000800082"/>
    </source>
</evidence>
<evidence type="ECO:0000256" key="3">
    <source>
        <dbReference type="ARBA" id="ARBA00022723"/>
    </source>
</evidence>
<feature type="transmembrane region" description="Helical" evidence="6">
    <location>
        <begin position="20"/>
        <end position="37"/>
    </location>
</feature>
<sequence>MNTTHDALLELTSGLPWAKIVVTGIVTALCYFVVNLVQRRRFYKDLPKPPHSFFWGHLKLMGETFAAFPKDCHIQVAVTTIAQKYKLPGVFYLDLWPVGPSICVVTDPDAALHLTVTRNHEKHDEMIRVVEPMIGRGNIVTTEGARWKMLHKMLAPAFSIIHVTNQRPMIAEAVMEFRAILTKLAESGETFELEKCAERMTLDVIGEATFGHSLGAQAGKSEVMQHWNDTSRAHMQLRDCWKVDFLRNYLAHRKREAAKKKLDAALTELVEKRFAHVVENDVSLEKRKDSIIIDLILREYLQEAPQRKQNRLDPAFLETVLIQVRTLVVGGTGTTTDTSCFTYMLLSAYPDVVRKLREEHDRVFAPGIDATYNILCAEPYRLNSLEYTTNVIKEALRHYPVGCTARREQIEGFIPYNGQHCTTKGFLILPMQHTMHMNPEIFPNPSAFDPDRFTREEFPRHAWRPFERGPRACLGQPLAMDELKIMLLLTIREFDFTCVGLKPNKTPRVPWTDLDLTFGDRAFQEYVFEAKPRDHMPMSVKKSNWT</sequence>
<comment type="cofactor">
    <cofactor evidence="1 5">
        <name>heme</name>
        <dbReference type="ChEBI" id="CHEBI:30413"/>
    </cofactor>
</comment>
<keyword evidence="6" id="KW-0812">Transmembrane</keyword>
<dbReference type="GO" id="GO:0020037">
    <property type="term" value="F:heme binding"/>
    <property type="evidence" value="ECO:0007669"/>
    <property type="project" value="InterPro"/>
</dbReference>
<keyword evidence="4 5" id="KW-0408">Iron</keyword>
<proteinExistence type="inferred from homology"/>
<dbReference type="Proteomes" id="UP000800082">
    <property type="component" value="Unassembled WGS sequence"/>
</dbReference>
<feature type="binding site" description="axial binding residue" evidence="5">
    <location>
        <position position="473"/>
    </location>
    <ligand>
        <name>heme</name>
        <dbReference type="ChEBI" id="CHEBI:30413"/>
    </ligand>
    <ligandPart>
        <name>Fe</name>
        <dbReference type="ChEBI" id="CHEBI:18248"/>
    </ligandPart>
</feature>
<keyword evidence="6" id="KW-1133">Transmembrane helix</keyword>
<dbReference type="InterPro" id="IPR001128">
    <property type="entry name" value="Cyt_P450"/>
</dbReference>
<evidence type="ECO:0000256" key="5">
    <source>
        <dbReference type="PIRSR" id="PIRSR602401-1"/>
    </source>
</evidence>
<dbReference type="InterPro" id="IPR050121">
    <property type="entry name" value="Cytochrome_P450_monoxygenase"/>
</dbReference>
<accession>A0A6A5RX74</accession>
<evidence type="ECO:0000256" key="6">
    <source>
        <dbReference type="SAM" id="Phobius"/>
    </source>
</evidence>
<evidence type="ECO:0000256" key="2">
    <source>
        <dbReference type="ARBA" id="ARBA00010617"/>
    </source>
</evidence>
<comment type="similarity">
    <text evidence="2">Belongs to the cytochrome P450 family.</text>
</comment>
<reference evidence="7" key="1">
    <citation type="journal article" date="2020" name="Stud. Mycol.">
        <title>101 Dothideomycetes genomes: a test case for predicting lifestyles and emergence of pathogens.</title>
        <authorList>
            <person name="Haridas S."/>
            <person name="Albert R."/>
            <person name="Binder M."/>
            <person name="Bloem J."/>
            <person name="Labutti K."/>
            <person name="Salamov A."/>
            <person name="Andreopoulos B."/>
            <person name="Baker S."/>
            <person name="Barry K."/>
            <person name="Bills G."/>
            <person name="Bluhm B."/>
            <person name="Cannon C."/>
            <person name="Castanera R."/>
            <person name="Culley D."/>
            <person name="Daum C."/>
            <person name="Ezra D."/>
            <person name="Gonzalez J."/>
            <person name="Henrissat B."/>
            <person name="Kuo A."/>
            <person name="Liang C."/>
            <person name="Lipzen A."/>
            <person name="Lutzoni F."/>
            <person name="Magnuson J."/>
            <person name="Mondo S."/>
            <person name="Nolan M."/>
            <person name="Ohm R."/>
            <person name="Pangilinan J."/>
            <person name="Park H.-J."/>
            <person name="Ramirez L."/>
            <person name="Alfaro M."/>
            <person name="Sun H."/>
            <person name="Tritt A."/>
            <person name="Yoshinaga Y."/>
            <person name="Zwiers L.-H."/>
            <person name="Turgeon B."/>
            <person name="Goodwin S."/>
            <person name="Spatafora J."/>
            <person name="Crous P."/>
            <person name="Grigoriev I."/>
        </authorList>
    </citation>
    <scope>NUCLEOTIDE SEQUENCE</scope>
    <source>
        <strain evidence="7">CBS 183.55</strain>
    </source>
</reference>
<dbReference type="RefSeq" id="XP_033452397.1">
    <property type="nucleotide sequence ID" value="XM_033591239.1"/>
</dbReference>
<dbReference type="Pfam" id="PF00067">
    <property type="entry name" value="p450"/>
    <property type="match status" value="1"/>
</dbReference>